<name>Q16D59_ROSDO</name>
<dbReference type="Proteomes" id="UP000007029">
    <property type="component" value="Chromosome"/>
</dbReference>
<sequence>MRRRFTIAIISAVALAPWFWFKPVAPPDQPAHLLAVTDIPRDEDWIGGLSGIDLTPDGTEFVFVTDRGHVARGQLLRRDGQLTGIEIDTKRVLVDPRGRVWETLQTDAEGVAWAASGAIFVSFEHAHRVHAYPTLDTPEKLPSYTRAWGAFKQNGGLEALAIQDGGSLFAIPEHVHPGAWAALVYRRKPGEAWQQAFTLPVTDEFSPVGADFGPDGRLYVLERGLYPFGFYSRVRAMRVQEDSVTDIETVLQTKLGTHGNLEGLAVWRDAAGTIRLTMVSDDNFYPFMRGEIVEYALTQRVATQPQ</sequence>
<protein>
    <recommendedName>
        <fullName evidence="1">Phytase-like domain-containing protein</fullName>
    </recommendedName>
</protein>
<evidence type="ECO:0000313" key="2">
    <source>
        <dbReference type="EMBL" id="ABG30084.1"/>
    </source>
</evidence>
<dbReference type="SUPFAM" id="SSF50956">
    <property type="entry name" value="Thermostable phytase (3-phytase)"/>
    <property type="match status" value="1"/>
</dbReference>
<reference evidence="2 3" key="1">
    <citation type="journal article" date="2007" name="J. Bacteriol.">
        <title>The complete genome sequence of Roseobacter denitrificans reveals a mixotrophic rather than photosynthetic metabolism.</title>
        <authorList>
            <person name="Swingley W.D."/>
            <person name="Sadekar S."/>
            <person name="Mastrian S.D."/>
            <person name="Matthies H.J."/>
            <person name="Hao J."/>
            <person name="Ramos H."/>
            <person name="Acharya C.R."/>
            <person name="Conrad A.L."/>
            <person name="Taylor H.L."/>
            <person name="Dejesa L.C."/>
            <person name="Shah M.K."/>
            <person name="O'huallachain M.E."/>
            <person name="Lince M.T."/>
            <person name="Blankenship R.E."/>
            <person name="Beatty J.T."/>
            <person name="Touchman J.W."/>
        </authorList>
    </citation>
    <scope>NUCLEOTIDE SEQUENCE [LARGE SCALE GENOMIC DNA]</scope>
    <source>
        <strain evidence="3">ATCC 33942 / OCh 114</strain>
    </source>
</reference>
<dbReference type="Pfam" id="PF13449">
    <property type="entry name" value="Phytase-like"/>
    <property type="match status" value="1"/>
</dbReference>
<accession>Q16D59</accession>
<dbReference type="HOGENOM" id="CLU_059147_0_0_5"/>
<dbReference type="InterPro" id="IPR014567">
    <property type="entry name" value="UCP031900"/>
</dbReference>
<evidence type="ECO:0000259" key="1">
    <source>
        <dbReference type="Pfam" id="PF13449"/>
    </source>
</evidence>
<dbReference type="EMBL" id="CP000362">
    <property type="protein sequence ID" value="ABG30084.1"/>
    <property type="molecule type" value="Genomic_DNA"/>
</dbReference>
<evidence type="ECO:0000313" key="3">
    <source>
        <dbReference type="Proteomes" id="UP000007029"/>
    </source>
</evidence>
<feature type="domain" description="Phytase-like" evidence="1">
    <location>
        <begin position="45"/>
        <end position="284"/>
    </location>
</feature>
<gene>
    <name evidence="2" type="ordered locus">RD1_0364</name>
</gene>
<proteinExistence type="predicted"/>
<dbReference type="KEGG" id="rde:RD1_0364"/>
<dbReference type="eggNOG" id="COG4246">
    <property type="taxonomic scope" value="Bacteria"/>
</dbReference>
<dbReference type="STRING" id="375451.RD1_0364"/>
<dbReference type="PIRSF" id="PIRSF031900">
    <property type="entry name" value="UCP031900"/>
    <property type="match status" value="1"/>
</dbReference>
<dbReference type="AlphaFoldDB" id="Q16D59"/>
<organism evidence="2 3">
    <name type="scientific">Roseobacter denitrificans (strain ATCC 33942 / OCh 114)</name>
    <name type="common">Erythrobacter sp. (strain OCh 114)</name>
    <name type="synonym">Roseobacter denitrificans</name>
    <dbReference type="NCBI Taxonomy" id="375451"/>
    <lineage>
        <taxon>Bacteria</taxon>
        <taxon>Pseudomonadati</taxon>
        <taxon>Pseudomonadota</taxon>
        <taxon>Alphaproteobacteria</taxon>
        <taxon>Rhodobacterales</taxon>
        <taxon>Roseobacteraceae</taxon>
        <taxon>Roseobacter</taxon>
    </lineage>
</organism>
<dbReference type="InterPro" id="IPR027372">
    <property type="entry name" value="Phytase-like_dom"/>
</dbReference>
<keyword evidence="3" id="KW-1185">Reference proteome</keyword>